<dbReference type="SUPFAM" id="SSF101478">
    <property type="entry name" value="ADP-ribosylglycohydrolase"/>
    <property type="match status" value="1"/>
</dbReference>
<dbReference type="RefSeq" id="WP_413276063.1">
    <property type="nucleotide sequence ID" value="NZ_JBHFNT010000040.1"/>
</dbReference>
<dbReference type="InterPro" id="IPR050792">
    <property type="entry name" value="ADP-ribosylglycohydrolase"/>
</dbReference>
<dbReference type="PANTHER" id="PTHR16222">
    <property type="entry name" value="ADP-RIBOSYLGLYCOHYDROLASE"/>
    <property type="match status" value="1"/>
</dbReference>
<protein>
    <submittedName>
        <fullName evidence="1">ADP-ribosylglycohydrolase family protein</fullName>
    </submittedName>
</protein>
<dbReference type="EMBL" id="JBHFNT010000040">
    <property type="protein sequence ID" value="MFB2833607.1"/>
    <property type="molecule type" value="Genomic_DNA"/>
</dbReference>
<dbReference type="PANTHER" id="PTHR16222:SF28">
    <property type="entry name" value="ADP-RIBOSYLGLYCOHYDROLASE"/>
    <property type="match status" value="1"/>
</dbReference>
<evidence type="ECO:0000313" key="1">
    <source>
        <dbReference type="EMBL" id="MFB2833607.1"/>
    </source>
</evidence>
<dbReference type="InterPro" id="IPR036705">
    <property type="entry name" value="Ribosyl_crysJ1_sf"/>
</dbReference>
<accession>A0ABV4WEW5</accession>
<dbReference type="Gene3D" id="1.10.4080.10">
    <property type="entry name" value="ADP-ribosylation/Crystallin J1"/>
    <property type="match status" value="1"/>
</dbReference>
<keyword evidence="2" id="KW-1185">Reference proteome</keyword>
<proteinExistence type="predicted"/>
<dbReference type="Pfam" id="PF03747">
    <property type="entry name" value="ADP_ribosyl_GH"/>
    <property type="match status" value="1"/>
</dbReference>
<organism evidence="1 2">
    <name type="scientific">Floridaenema evergladense BLCC-F167</name>
    <dbReference type="NCBI Taxonomy" id="3153639"/>
    <lineage>
        <taxon>Bacteria</taxon>
        <taxon>Bacillati</taxon>
        <taxon>Cyanobacteriota</taxon>
        <taxon>Cyanophyceae</taxon>
        <taxon>Oscillatoriophycideae</taxon>
        <taxon>Aerosakkonematales</taxon>
        <taxon>Aerosakkonemataceae</taxon>
        <taxon>Floridanema</taxon>
        <taxon>Floridanema evergladense</taxon>
    </lineage>
</organism>
<comment type="caution">
    <text evidence="1">The sequence shown here is derived from an EMBL/GenBank/DDBJ whole genome shotgun (WGS) entry which is preliminary data.</text>
</comment>
<dbReference type="Proteomes" id="UP001576780">
    <property type="component" value="Unassembled WGS sequence"/>
</dbReference>
<evidence type="ECO:0000313" key="2">
    <source>
        <dbReference type="Proteomes" id="UP001576780"/>
    </source>
</evidence>
<sequence>MDLLVADRIRGVLFGQAVGDALGFGTEFLSREQVKFTYPNGLTDYSQIRYFSRITNQFEQLQDWRWQPGDWTDDTDQMLCILDSLLTFRQLKIQDIATRLQNWAITDGFGIGGTVKTVVHDTEFLLNPHLVAQKYWESKDRESAANGGVMRTSVLGIWEYKNAEKVWFNAEQICRITHADPRCIGSCVAVCLAISQLIQGVENINQLVDSIANQVNFFHPEIEIYFAKAKADSLEALDLDEGLNPNEKYTLGYTLKTLGAAFWALLHASTFAEGLLAIINEGGDADTNAAVAGALLGARFGYQKIEPSWVEGLIYKQELSERVNNLIELCDY</sequence>
<name>A0ABV4WEW5_9CYAN</name>
<dbReference type="InterPro" id="IPR005502">
    <property type="entry name" value="Ribosyl_crysJ1"/>
</dbReference>
<reference evidence="1 2" key="1">
    <citation type="submission" date="2024-09" db="EMBL/GenBank/DDBJ databases">
        <title>Floridaenema gen nov. (Aerosakkonemataceae, Aerosakkonematales ord. nov., Cyanobacteria) from benthic tropical and subtropical fresh waters, with the description of four new species.</title>
        <authorList>
            <person name="Moretto J.A."/>
            <person name="Berthold D.E."/>
            <person name="Lefler F.W."/>
            <person name="Huang I.-S."/>
            <person name="Laughinghouse H. IV."/>
        </authorList>
    </citation>
    <scope>NUCLEOTIDE SEQUENCE [LARGE SCALE GENOMIC DNA]</scope>
    <source>
        <strain evidence="1 2">BLCC-F167</strain>
    </source>
</reference>
<gene>
    <name evidence="1" type="ORF">ACE1CA_03645</name>
</gene>